<reference evidence="2" key="1">
    <citation type="submission" date="2020-05" db="EMBL/GenBank/DDBJ databases">
        <authorList>
            <person name="Chiriac C."/>
            <person name="Salcher M."/>
            <person name="Ghai R."/>
            <person name="Kavagutti S V."/>
        </authorList>
    </citation>
    <scope>NUCLEOTIDE SEQUENCE</scope>
</reference>
<sequence>MKLSKLSTTLLTLTLSIFITVPSFAEAGAPETPTETSAPAPTETTPAYEPPAEALNGVGGWAVVDPVTGNVHGVIVATIDTFRERNGVIGHEYMGCASNCVLRFQTRATDDGNVAGWHGTQTNIDANGNASQTNDGSVKWNESAKNFTIKNSSTDSTKSKVTRTQTLIPEKTANDGKNLHTGIVDINTEYESSTIAGQRVKGITKQQNLEDKNSIINVEFPNWSEGKNFTYENPNLLVENIDADVDNELNKDGFTTDSKEDASDELVEESEDVIFVKAIKALTENVKSFFSSLFGFRSEITPKD</sequence>
<name>A0A6J6F278_9ZZZZ</name>
<proteinExistence type="predicted"/>
<dbReference type="AlphaFoldDB" id="A0A6J6F278"/>
<feature type="region of interest" description="Disordered" evidence="1">
    <location>
        <begin position="28"/>
        <end position="50"/>
    </location>
</feature>
<dbReference type="EMBL" id="CAEZTU010000062">
    <property type="protein sequence ID" value="CAB4581669.1"/>
    <property type="molecule type" value="Genomic_DNA"/>
</dbReference>
<protein>
    <submittedName>
        <fullName evidence="2">Unannotated protein</fullName>
    </submittedName>
</protein>
<gene>
    <name evidence="2" type="ORF">UFOPK1740_00978</name>
</gene>
<accession>A0A6J6F278</accession>
<organism evidence="2">
    <name type="scientific">freshwater metagenome</name>
    <dbReference type="NCBI Taxonomy" id="449393"/>
    <lineage>
        <taxon>unclassified sequences</taxon>
        <taxon>metagenomes</taxon>
        <taxon>ecological metagenomes</taxon>
    </lineage>
</organism>
<evidence type="ECO:0000313" key="2">
    <source>
        <dbReference type="EMBL" id="CAB4581669.1"/>
    </source>
</evidence>
<evidence type="ECO:0000256" key="1">
    <source>
        <dbReference type="SAM" id="MobiDB-lite"/>
    </source>
</evidence>